<feature type="region of interest" description="Disordered" evidence="1">
    <location>
        <begin position="80"/>
        <end position="137"/>
    </location>
</feature>
<organism evidence="2 3">
    <name type="scientific">Mucuna pruriens</name>
    <name type="common">Velvet bean</name>
    <name type="synonym">Dolichos pruriens</name>
    <dbReference type="NCBI Taxonomy" id="157652"/>
    <lineage>
        <taxon>Eukaryota</taxon>
        <taxon>Viridiplantae</taxon>
        <taxon>Streptophyta</taxon>
        <taxon>Embryophyta</taxon>
        <taxon>Tracheophyta</taxon>
        <taxon>Spermatophyta</taxon>
        <taxon>Magnoliopsida</taxon>
        <taxon>eudicotyledons</taxon>
        <taxon>Gunneridae</taxon>
        <taxon>Pentapetalae</taxon>
        <taxon>rosids</taxon>
        <taxon>fabids</taxon>
        <taxon>Fabales</taxon>
        <taxon>Fabaceae</taxon>
        <taxon>Papilionoideae</taxon>
        <taxon>50 kb inversion clade</taxon>
        <taxon>NPAAA clade</taxon>
        <taxon>indigoferoid/millettioid clade</taxon>
        <taxon>Phaseoleae</taxon>
        <taxon>Mucuna</taxon>
    </lineage>
</organism>
<sequence length="137" mass="15594">MKLSKLVSTLIHPFIDLTKDKDTLLYLVGTTNISMFYKKNQDLKLILNHVRKVCISNVKNIKLKYKMKEELTILSIFRPSKSRRASRDSGYSPKSVDPSNSQVQEGNRHSFKFSNKKFSSSQALGDTKMLTGMSESS</sequence>
<accession>A0A371IE15</accession>
<dbReference type="Proteomes" id="UP000257109">
    <property type="component" value="Unassembled WGS sequence"/>
</dbReference>
<comment type="caution">
    <text evidence="2">The sequence shown here is derived from an EMBL/GenBank/DDBJ whole genome shotgun (WGS) entry which is preliminary data.</text>
</comment>
<dbReference type="AlphaFoldDB" id="A0A371IE15"/>
<proteinExistence type="predicted"/>
<name>A0A371IE15_MUCPR</name>
<gene>
    <name evidence="2" type="ORF">CR513_01820</name>
</gene>
<evidence type="ECO:0000313" key="2">
    <source>
        <dbReference type="EMBL" id="RDY13289.1"/>
    </source>
</evidence>
<dbReference type="EMBL" id="QJKJ01000302">
    <property type="protein sequence ID" value="RDY13289.1"/>
    <property type="molecule type" value="Genomic_DNA"/>
</dbReference>
<evidence type="ECO:0000256" key="1">
    <source>
        <dbReference type="SAM" id="MobiDB-lite"/>
    </source>
</evidence>
<evidence type="ECO:0000313" key="3">
    <source>
        <dbReference type="Proteomes" id="UP000257109"/>
    </source>
</evidence>
<keyword evidence="3" id="KW-1185">Reference proteome</keyword>
<reference evidence="2" key="1">
    <citation type="submission" date="2018-05" db="EMBL/GenBank/DDBJ databases">
        <title>Draft genome of Mucuna pruriens seed.</title>
        <authorList>
            <person name="Nnadi N.E."/>
            <person name="Vos R."/>
            <person name="Hasami M.H."/>
            <person name="Devisetty U.K."/>
            <person name="Aguiy J.C."/>
        </authorList>
    </citation>
    <scope>NUCLEOTIDE SEQUENCE [LARGE SCALE GENOMIC DNA]</scope>
    <source>
        <strain evidence="2">JCA_2017</strain>
    </source>
</reference>
<feature type="non-terminal residue" evidence="2">
    <location>
        <position position="1"/>
    </location>
</feature>
<protein>
    <submittedName>
        <fullName evidence="2">Uncharacterized protein</fullName>
    </submittedName>
</protein>